<reference evidence="3" key="3">
    <citation type="submission" date="2019-12" db="UniProtKB">
        <authorList>
            <consortium name="WormBaseParasite"/>
        </authorList>
    </citation>
    <scope>IDENTIFICATION</scope>
</reference>
<sequence>MKVLSSNSKVKQYESTLVINKVKKVIHFELNRIPGEASKSKIYRTNLLHSLQN</sequence>
<dbReference type="CTD" id="66058908"/>
<reference evidence="2" key="1">
    <citation type="journal article" date="2007" name="Science">
        <title>Draft genome of the filarial nematode parasite Brugia malayi.</title>
        <authorList>
            <person name="Ghedin E."/>
            <person name="Wang S."/>
            <person name="Spiro D."/>
            <person name="Caler E."/>
            <person name="Zhao Q."/>
            <person name="Crabtree J."/>
            <person name="Allen J.E."/>
            <person name="Delcher A.L."/>
            <person name="Guiliano D.B."/>
            <person name="Miranda-Saavedra D."/>
            <person name="Angiuoli S.V."/>
            <person name="Creasy T."/>
            <person name="Amedeo P."/>
            <person name="Haas B."/>
            <person name="El-Sayed N.M."/>
            <person name="Wortman J.R."/>
            <person name="Feldblyum T."/>
            <person name="Tallon L."/>
            <person name="Schatz M."/>
            <person name="Shumway M."/>
            <person name="Koo H."/>
            <person name="Salzberg S.L."/>
            <person name="Schobel S."/>
            <person name="Pertea M."/>
            <person name="Pop M."/>
            <person name="White O."/>
            <person name="Barton G.J."/>
            <person name="Carlow C.K."/>
            <person name="Crawford M.J."/>
            <person name="Daub J."/>
            <person name="Dimmic M.W."/>
            <person name="Estes C.F."/>
            <person name="Foster J.M."/>
            <person name="Ganatra M."/>
            <person name="Gregory W.F."/>
            <person name="Johnson N.M."/>
            <person name="Jin J."/>
            <person name="Komuniecki R."/>
            <person name="Korf I."/>
            <person name="Kumar S."/>
            <person name="Laney S."/>
            <person name="Li B.W."/>
            <person name="Li W."/>
            <person name="Lindblom T.H."/>
            <person name="Lustigman S."/>
            <person name="Ma D."/>
            <person name="Maina C.V."/>
            <person name="Martin D.M."/>
            <person name="McCarter J.P."/>
            <person name="McReynolds L."/>
            <person name="Mitreva M."/>
            <person name="Nutman T.B."/>
            <person name="Parkinson J."/>
            <person name="Peregrin-Alvarez J.M."/>
            <person name="Poole C."/>
            <person name="Ren Q."/>
            <person name="Saunders L."/>
            <person name="Sluder A.E."/>
            <person name="Smith K."/>
            <person name="Stanke M."/>
            <person name="Unnasch T.R."/>
            <person name="Ware J."/>
            <person name="Wei A.D."/>
            <person name="Weil G."/>
            <person name="Williams D.J."/>
            <person name="Zhang Y."/>
            <person name="Williams S.A."/>
            <person name="Fraser-Liggett C."/>
            <person name="Slatko B."/>
            <person name="Blaxter M.L."/>
            <person name="Scott A.L."/>
        </authorList>
    </citation>
    <scope>NUCLEOTIDE SEQUENCE</scope>
    <source>
        <strain evidence="2">FR3</strain>
    </source>
</reference>
<dbReference type="Proteomes" id="UP000006672">
    <property type="component" value="Unassembled WGS sequence"/>
</dbReference>
<protein>
    <submittedName>
        <fullName evidence="1 3">Uncharacterized protein</fullName>
    </submittedName>
</protein>
<accession>A0A4E9FHG1</accession>
<accession>A0A5S6PDX3</accession>
<gene>
    <name evidence="1 3" type="primary">Bm17645</name>
    <name evidence="1" type="ORF">BM_BM17645</name>
</gene>
<dbReference type="AlphaFoldDB" id="A0A4E9FHG1"/>
<dbReference type="RefSeq" id="XP_042936342.1">
    <property type="nucleotide sequence ID" value="XM_043080408.1"/>
</dbReference>
<evidence type="ECO:0000313" key="1">
    <source>
        <dbReference type="EMBL" id="VIO96421.1"/>
    </source>
</evidence>
<reference evidence="1" key="2">
    <citation type="submission" date="2019-04" db="EMBL/GenBank/DDBJ databases">
        <authorList>
            <person name="Howe K."/>
            <person name="Paulini M."/>
            <person name="Williams G."/>
        </authorList>
    </citation>
    <scope>NUCLEOTIDE SEQUENCE [LARGE SCALE GENOMIC DNA]</scope>
    <source>
        <strain evidence="1">FR3</strain>
    </source>
</reference>
<dbReference type="EMBL" id="CAAKNF010000194">
    <property type="protein sequence ID" value="VIO96421.1"/>
    <property type="molecule type" value="Genomic_DNA"/>
</dbReference>
<keyword evidence="2" id="KW-1185">Reference proteome</keyword>
<proteinExistence type="predicted"/>
<dbReference type="KEGG" id="bmy:BM_BM17645"/>
<evidence type="ECO:0000313" key="3">
    <source>
        <dbReference type="WBParaSite" id="Bm17645.1"/>
    </source>
</evidence>
<name>A0A4E9FHG1_BRUMA</name>
<dbReference type="GeneID" id="66058908"/>
<organism evidence="1">
    <name type="scientific">Brugia malayi</name>
    <name type="common">Filarial nematode worm</name>
    <dbReference type="NCBI Taxonomy" id="6279"/>
    <lineage>
        <taxon>Eukaryota</taxon>
        <taxon>Metazoa</taxon>
        <taxon>Ecdysozoa</taxon>
        <taxon>Nematoda</taxon>
        <taxon>Chromadorea</taxon>
        <taxon>Rhabditida</taxon>
        <taxon>Spirurina</taxon>
        <taxon>Spiruromorpha</taxon>
        <taxon>Filarioidea</taxon>
        <taxon>Onchocercidae</taxon>
        <taxon>Brugia</taxon>
    </lineage>
</organism>
<evidence type="ECO:0000313" key="2">
    <source>
        <dbReference type="Proteomes" id="UP000006672"/>
    </source>
</evidence>
<dbReference type="WBParaSite" id="Bm17645.1">
    <property type="protein sequence ID" value="Bm17645.1"/>
    <property type="gene ID" value="WBGene00268787"/>
</dbReference>